<evidence type="ECO:0000313" key="1">
    <source>
        <dbReference type="EMBL" id="OUR96992.1"/>
    </source>
</evidence>
<gene>
    <name evidence="1" type="ORF">A9Q84_11695</name>
</gene>
<dbReference type="Proteomes" id="UP000196531">
    <property type="component" value="Unassembled WGS sequence"/>
</dbReference>
<proteinExistence type="predicted"/>
<dbReference type="AlphaFoldDB" id="A0A1Y5FEH6"/>
<protein>
    <submittedName>
        <fullName evidence="1">Uncharacterized protein</fullName>
    </submittedName>
</protein>
<sequence length="126" mass="15057">MSNICLIILFTLLNVSVKAQVLDKDNLLNREEKNSTLRRRLEPRLSNKYYRGRYLVYDCIDRHYVCVNLPSFYNCRETRVKEIENKEVLLSCAPLKLFKTQKECFDANYKLIHRVTNKAFCVNRIF</sequence>
<name>A0A1Y5FEH6_9BACT</name>
<evidence type="ECO:0000313" key="2">
    <source>
        <dbReference type="Proteomes" id="UP000196531"/>
    </source>
</evidence>
<dbReference type="EMBL" id="MAAO01000006">
    <property type="protein sequence ID" value="OUR96992.1"/>
    <property type="molecule type" value="Genomic_DNA"/>
</dbReference>
<organism evidence="1 2">
    <name type="scientific">Halobacteriovorax marinus</name>
    <dbReference type="NCBI Taxonomy" id="97084"/>
    <lineage>
        <taxon>Bacteria</taxon>
        <taxon>Pseudomonadati</taxon>
        <taxon>Bdellovibrionota</taxon>
        <taxon>Bacteriovoracia</taxon>
        <taxon>Bacteriovoracales</taxon>
        <taxon>Halobacteriovoraceae</taxon>
        <taxon>Halobacteriovorax</taxon>
    </lineage>
</organism>
<comment type="caution">
    <text evidence="1">The sequence shown here is derived from an EMBL/GenBank/DDBJ whole genome shotgun (WGS) entry which is preliminary data.</text>
</comment>
<reference evidence="2" key="1">
    <citation type="journal article" date="2017" name="Proc. Natl. Acad. Sci. U.S.A.">
        <title>Simulation of Deepwater Horizon oil plume reveals substrate specialization within a complex community of hydrocarbon-degraders.</title>
        <authorList>
            <person name="Hu P."/>
            <person name="Dubinsky E.A."/>
            <person name="Probst A.J."/>
            <person name="Wang J."/>
            <person name="Sieber C.M.K."/>
            <person name="Tom L.M."/>
            <person name="Gardinali P."/>
            <person name="Banfield J.F."/>
            <person name="Atlas R.M."/>
            <person name="Andersen G.L."/>
        </authorList>
    </citation>
    <scope>NUCLEOTIDE SEQUENCE [LARGE SCALE GENOMIC DNA]</scope>
</reference>
<accession>A0A1Y5FEH6</accession>